<dbReference type="EMBL" id="BGPR01015516">
    <property type="protein sequence ID" value="GBN69559.1"/>
    <property type="molecule type" value="Genomic_DNA"/>
</dbReference>
<name>A0A4Y2R2C2_ARAVE</name>
<keyword evidence="2" id="KW-1185">Reference proteome</keyword>
<comment type="caution">
    <text evidence="1">The sequence shown here is derived from an EMBL/GenBank/DDBJ whole genome shotgun (WGS) entry which is preliminary data.</text>
</comment>
<dbReference type="AlphaFoldDB" id="A0A4Y2R2C2"/>
<sequence length="64" mass="7382">VDFWAVSPNGAIDIRTCWISNLPLHNVPILSGFSHLRSVLAWSVRDVQSYIERKEQQPSNFKEE</sequence>
<proteinExistence type="predicted"/>
<gene>
    <name evidence="1" type="ORF">AVEN_211907_1</name>
</gene>
<organism evidence="1 2">
    <name type="scientific">Araneus ventricosus</name>
    <name type="common">Orbweaver spider</name>
    <name type="synonym">Epeira ventricosa</name>
    <dbReference type="NCBI Taxonomy" id="182803"/>
    <lineage>
        <taxon>Eukaryota</taxon>
        <taxon>Metazoa</taxon>
        <taxon>Ecdysozoa</taxon>
        <taxon>Arthropoda</taxon>
        <taxon>Chelicerata</taxon>
        <taxon>Arachnida</taxon>
        <taxon>Araneae</taxon>
        <taxon>Araneomorphae</taxon>
        <taxon>Entelegynae</taxon>
        <taxon>Araneoidea</taxon>
        <taxon>Araneidae</taxon>
        <taxon>Araneus</taxon>
    </lineage>
</organism>
<feature type="non-terminal residue" evidence="1">
    <location>
        <position position="1"/>
    </location>
</feature>
<evidence type="ECO:0000313" key="2">
    <source>
        <dbReference type="Proteomes" id="UP000499080"/>
    </source>
</evidence>
<reference evidence="1 2" key="1">
    <citation type="journal article" date="2019" name="Sci. Rep.">
        <title>Orb-weaving spider Araneus ventricosus genome elucidates the spidroin gene catalogue.</title>
        <authorList>
            <person name="Kono N."/>
            <person name="Nakamura H."/>
            <person name="Ohtoshi R."/>
            <person name="Moran D.A.P."/>
            <person name="Shinohara A."/>
            <person name="Yoshida Y."/>
            <person name="Fujiwara M."/>
            <person name="Mori M."/>
            <person name="Tomita M."/>
            <person name="Arakawa K."/>
        </authorList>
    </citation>
    <scope>NUCLEOTIDE SEQUENCE [LARGE SCALE GENOMIC DNA]</scope>
</reference>
<evidence type="ECO:0000313" key="1">
    <source>
        <dbReference type="EMBL" id="GBN69559.1"/>
    </source>
</evidence>
<dbReference type="Proteomes" id="UP000499080">
    <property type="component" value="Unassembled WGS sequence"/>
</dbReference>
<accession>A0A4Y2R2C2</accession>
<protein>
    <submittedName>
        <fullName evidence="1">Uncharacterized protein</fullName>
    </submittedName>
</protein>